<organism evidence="4 5">
    <name type="scientific">Nicrophorus vespilloides</name>
    <name type="common">Boreal carrion beetle</name>
    <dbReference type="NCBI Taxonomy" id="110193"/>
    <lineage>
        <taxon>Eukaryota</taxon>
        <taxon>Metazoa</taxon>
        <taxon>Ecdysozoa</taxon>
        <taxon>Arthropoda</taxon>
        <taxon>Hexapoda</taxon>
        <taxon>Insecta</taxon>
        <taxon>Pterygota</taxon>
        <taxon>Neoptera</taxon>
        <taxon>Endopterygota</taxon>
        <taxon>Coleoptera</taxon>
        <taxon>Polyphaga</taxon>
        <taxon>Staphyliniformia</taxon>
        <taxon>Silphidae</taxon>
        <taxon>Nicrophorinae</taxon>
        <taxon>Nicrophorus</taxon>
    </lineage>
</organism>
<keyword evidence="4" id="KW-1185">Reference proteome</keyword>
<proteinExistence type="inferred from homology"/>
<feature type="domain" description="DUF3456" evidence="3">
    <location>
        <begin position="28"/>
        <end position="173"/>
    </location>
</feature>
<reference evidence="5" key="1">
    <citation type="submission" date="2025-08" db="UniProtKB">
        <authorList>
            <consortium name="RefSeq"/>
        </authorList>
    </citation>
    <scope>IDENTIFICATION</scope>
    <source>
        <tissue evidence="5">Whole Larva</tissue>
    </source>
</reference>
<gene>
    <name evidence="5" type="primary">LOC108563149</name>
</gene>
<evidence type="ECO:0000313" key="5">
    <source>
        <dbReference type="RefSeq" id="XP_017777235.1"/>
    </source>
</evidence>
<dbReference type="GeneID" id="108563149"/>
<dbReference type="Proteomes" id="UP000695000">
    <property type="component" value="Unplaced"/>
</dbReference>
<evidence type="ECO:0000259" key="3">
    <source>
        <dbReference type="Pfam" id="PF11938"/>
    </source>
</evidence>
<dbReference type="InterPro" id="IPR042415">
    <property type="entry name" value="CNPY"/>
</dbReference>
<feature type="signal peptide" evidence="2">
    <location>
        <begin position="1"/>
        <end position="18"/>
    </location>
</feature>
<protein>
    <submittedName>
        <fullName evidence="5">Protein canopy homolog 2</fullName>
    </submittedName>
</protein>
<dbReference type="PANTHER" id="PTHR13341">
    <property type="entry name" value="MIR-INTERACTING SAPOSIN-LIKE PROTEIN"/>
    <property type="match status" value="1"/>
</dbReference>
<sequence>MKSIVLLLVLYSFQTIFAQTKINPQELKCLVCEKTIEEVENIVNKLDPSIHVDAGGYRLDASGNLNKKTVPQTRSELHLSEILDKICEKMDDYVRATWKTSGKLTLLKLMDPSGNMSKDMSKVDIIQDSDLNKSLKYYCEGLVEEHEDAIIKSFAEALDNIDIRICTMETKYCSKTLPTEDYINDEL</sequence>
<evidence type="ECO:0000256" key="1">
    <source>
        <dbReference type="ARBA" id="ARBA00007285"/>
    </source>
</evidence>
<keyword evidence="2" id="KW-0732">Signal</keyword>
<comment type="similarity">
    <text evidence="1">Belongs to the canopy family.</text>
</comment>
<dbReference type="PANTHER" id="PTHR13341:SF2">
    <property type="entry name" value="PROTEIN SEELE"/>
    <property type="match status" value="1"/>
</dbReference>
<feature type="chain" id="PRO_5046220618" evidence="2">
    <location>
        <begin position="19"/>
        <end position="187"/>
    </location>
</feature>
<dbReference type="Gene3D" id="1.10.225.10">
    <property type="entry name" value="Saposin-like"/>
    <property type="match status" value="1"/>
</dbReference>
<name>A0ABM1MRN5_NICVS</name>
<dbReference type="Pfam" id="PF11938">
    <property type="entry name" value="DUF3456"/>
    <property type="match status" value="1"/>
</dbReference>
<accession>A0ABM1MRN5</accession>
<evidence type="ECO:0000256" key="2">
    <source>
        <dbReference type="SAM" id="SignalP"/>
    </source>
</evidence>
<dbReference type="InterPro" id="IPR021852">
    <property type="entry name" value="DUF3456"/>
</dbReference>
<evidence type="ECO:0000313" key="4">
    <source>
        <dbReference type="Proteomes" id="UP000695000"/>
    </source>
</evidence>
<dbReference type="RefSeq" id="XP_017777235.1">
    <property type="nucleotide sequence ID" value="XM_017921746.1"/>
</dbReference>